<dbReference type="GO" id="GO:0005886">
    <property type="term" value="C:plasma membrane"/>
    <property type="evidence" value="ECO:0007669"/>
    <property type="project" value="UniProtKB-SubCell"/>
</dbReference>
<comment type="subcellular location">
    <subcellularLocation>
        <location evidence="1">Cell membrane</location>
        <topology evidence="1">Multi-pass membrane protein</topology>
    </subcellularLocation>
</comment>
<dbReference type="RefSeq" id="WP_151649157.1">
    <property type="nucleotide sequence ID" value="NZ_CP044543.1"/>
</dbReference>
<feature type="transmembrane region" description="Helical" evidence="7">
    <location>
        <begin position="103"/>
        <end position="129"/>
    </location>
</feature>
<keyword evidence="4 7" id="KW-1133">Transmembrane helix</keyword>
<feature type="transmembrane region" description="Helical" evidence="7">
    <location>
        <begin position="368"/>
        <end position="388"/>
    </location>
</feature>
<accession>A0A5P6PBB5</accession>
<evidence type="ECO:0000313" key="8">
    <source>
        <dbReference type="EMBL" id="QFI75611.1"/>
    </source>
</evidence>
<evidence type="ECO:0000256" key="4">
    <source>
        <dbReference type="ARBA" id="ARBA00022989"/>
    </source>
</evidence>
<dbReference type="InterPro" id="IPR050833">
    <property type="entry name" value="Poly_Biosynth_Transport"/>
</dbReference>
<proteinExistence type="predicted"/>
<evidence type="ECO:0000313" key="9">
    <source>
        <dbReference type="Proteomes" id="UP000325641"/>
    </source>
</evidence>
<feature type="transmembrane region" description="Helical" evidence="7">
    <location>
        <begin position="250"/>
        <end position="276"/>
    </location>
</feature>
<dbReference type="OrthoDB" id="8184704at2"/>
<dbReference type="KEGG" id="bbet:F8237_26360"/>
<evidence type="ECO:0008006" key="10">
    <source>
        <dbReference type="Google" id="ProtNLM"/>
    </source>
</evidence>
<dbReference type="PANTHER" id="PTHR30250">
    <property type="entry name" value="PST FAMILY PREDICTED COLANIC ACID TRANSPORTER"/>
    <property type="match status" value="1"/>
</dbReference>
<evidence type="ECO:0000256" key="1">
    <source>
        <dbReference type="ARBA" id="ARBA00004651"/>
    </source>
</evidence>
<gene>
    <name evidence="8" type="ORF">F8237_26360</name>
</gene>
<feature type="transmembrane region" description="Helical" evidence="7">
    <location>
        <begin position="485"/>
        <end position="507"/>
    </location>
</feature>
<sequence>MSDLPSASDANPSRIQPTDTGSSRRLFRGWSANVAQILLGVTQQILLVPIFLKFWSSDTLAAWLAIFAAGNLIILADVGLQLRAINRFFAFGSSSDRDGRTGSFYAGLLGVYFPTIAGWSVLLVLGAILLPPSRVLGFSATDGFDVAMIGMMLGMLLSLPVSLVAGLYRVRGEYGRMVWLQNASLLLGQIAQILAIAIFGSLVAVATAYVASQLLLMGFLIFHDAPRLFVFLRRVPSRKSWRWRAGQFRLAFPFAIANITELTLLNLPVLLVSALVVDRVAVVQWGLTRVIAGLVRGFCIMMLLPVVAELGHSYAISDKERLRRFYAQGSVFVTALASLIVAGLLPFWSDFFTLWTHGSIPYDAPLVLTLLLGSVASAPSLLALVYASHSNRGHLLVRTKGLQLVVFLVLSFVLIPRLGPLGAAIAIVASDVLVQFGLLGAVIMRQTLQHPLRHTVFIAAVMSTFVLTGWALGTTISALVPGSGLQHFVAECVLWMIAVGLLASPLLSTKFRERLLGFVPA</sequence>
<dbReference type="EMBL" id="CP044543">
    <property type="protein sequence ID" value="QFI75611.1"/>
    <property type="molecule type" value="Genomic_DNA"/>
</dbReference>
<evidence type="ECO:0000256" key="7">
    <source>
        <dbReference type="SAM" id="Phobius"/>
    </source>
</evidence>
<feature type="transmembrane region" description="Helical" evidence="7">
    <location>
        <begin position="182"/>
        <end position="204"/>
    </location>
</feature>
<feature type="transmembrane region" description="Helical" evidence="7">
    <location>
        <begin position="395"/>
        <end position="415"/>
    </location>
</feature>
<feature type="compositionally biased region" description="Polar residues" evidence="6">
    <location>
        <begin position="8"/>
        <end position="22"/>
    </location>
</feature>
<feature type="transmembrane region" description="Helical" evidence="7">
    <location>
        <begin position="210"/>
        <end position="230"/>
    </location>
</feature>
<dbReference type="PANTHER" id="PTHR30250:SF11">
    <property type="entry name" value="O-ANTIGEN TRANSPORTER-RELATED"/>
    <property type="match status" value="1"/>
</dbReference>
<dbReference type="Proteomes" id="UP000325641">
    <property type="component" value="Chromosome"/>
</dbReference>
<feature type="region of interest" description="Disordered" evidence="6">
    <location>
        <begin position="1"/>
        <end position="22"/>
    </location>
</feature>
<feature type="transmembrane region" description="Helical" evidence="7">
    <location>
        <begin position="149"/>
        <end position="170"/>
    </location>
</feature>
<reference evidence="9" key="1">
    <citation type="submission" date="2019-10" db="EMBL/GenBank/DDBJ databases">
        <title>Complete Genome Sequence of Bradyrhizobium betae type strain PL7HG1T.</title>
        <authorList>
            <person name="Bromfield E.S.P."/>
            <person name="Cloutier S."/>
        </authorList>
    </citation>
    <scope>NUCLEOTIDE SEQUENCE [LARGE SCALE GENOMIC DNA]</scope>
    <source>
        <strain evidence="9">PL7HG1</strain>
    </source>
</reference>
<feature type="transmembrane region" description="Helical" evidence="7">
    <location>
        <begin position="421"/>
        <end position="444"/>
    </location>
</feature>
<evidence type="ECO:0000256" key="3">
    <source>
        <dbReference type="ARBA" id="ARBA00022692"/>
    </source>
</evidence>
<keyword evidence="5 7" id="KW-0472">Membrane</keyword>
<keyword evidence="3 7" id="KW-0812">Transmembrane</keyword>
<evidence type="ECO:0000256" key="2">
    <source>
        <dbReference type="ARBA" id="ARBA00022475"/>
    </source>
</evidence>
<dbReference type="AlphaFoldDB" id="A0A5P6PBB5"/>
<feature type="transmembrane region" description="Helical" evidence="7">
    <location>
        <begin position="61"/>
        <end position="82"/>
    </location>
</feature>
<feature type="transmembrane region" description="Helical" evidence="7">
    <location>
        <begin position="325"/>
        <end position="348"/>
    </location>
</feature>
<protein>
    <recommendedName>
        <fullName evidence="10">Oligosaccharide flippase family protein</fullName>
    </recommendedName>
</protein>
<feature type="transmembrane region" description="Helical" evidence="7">
    <location>
        <begin position="456"/>
        <end position="479"/>
    </location>
</feature>
<evidence type="ECO:0000256" key="6">
    <source>
        <dbReference type="SAM" id="MobiDB-lite"/>
    </source>
</evidence>
<name>A0A5P6PBB5_9BRAD</name>
<evidence type="ECO:0000256" key="5">
    <source>
        <dbReference type="ARBA" id="ARBA00023136"/>
    </source>
</evidence>
<keyword evidence="2" id="KW-1003">Cell membrane</keyword>
<organism evidence="8 9">
    <name type="scientific">Bradyrhizobium betae</name>
    <dbReference type="NCBI Taxonomy" id="244734"/>
    <lineage>
        <taxon>Bacteria</taxon>
        <taxon>Pseudomonadati</taxon>
        <taxon>Pseudomonadota</taxon>
        <taxon>Alphaproteobacteria</taxon>
        <taxon>Hyphomicrobiales</taxon>
        <taxon>Nitrobacteraceae</taxon>
        <taxon>Bradyrhizobium</taxon>
    </lineage>
</organism>